<dbReference type="Pfam" id="PF24649">
    <property type="entry name" value="DUF7642"/>
    <property type="match status" value="1"/>
</dbReference>
<proteinExistence type="predicted"/>
<feature type="domain" description="DUF7642" evidence="2">
    <location>
        <begin position="90"/>
        <end position="189"/>
    </location>
</feature>
<evidence type="ECO:0000313" key="3">
    <source>
        <dbReference type="EMBL" id="KAK9103354.1"/>
    </source>
</evidence>
<dbReference type="PANTHER" id="PTHR35410">
    <property type="entry name" value="EXPRESSED PROTEIN"/>
    <property type="match status" value="1"/>
</dbReference>
<dbReference type="EMBL" id="JBBNAE010000008">
    <property type="protein sequence ID" value="KAK9103354.1"/>
    <property type="molecule type" value="Genomic_DNA"/>
</dbReference>
<organism evidence="3 4">
    <name type="scientific">Stephania japonica</name>
    <dbReference type="NCBI Taxonomy" id="461633"/>
    <lineage>
        <taxon>Eukaryota</taxon>
        <taxon>Viridiplantae</taxon>
        <taxon>Streptophyta</taxon>
        <taxon>Embryophyta</taxon>
        <taxon>Tracheophyta</taxon>
        <taxon>Spermatophyta</taxon>
        <taxon>Magnoliopsida</taxon>
        <taxon>Ranunculales</taxon>
        <taxon>Menispermaceae</taxon>
        <taxon>Menispermoideae</taxon>
        <taxon>Cissampelideae</taxon>
        <taxon>Stephania</taxon>
    </lineage>
</organism>
<keyword evidence="4" id="KW-1185">Reference proteome</keyword>
<dbReference type="Proteomes" id="UP001417504">
    <property type="component" value="Unassembled WGS sequence"/>
</dbReference>
<dbReference type="PANTHER" id="PTHR35410:SF2">
    <property type="entry name" value="OS02G0640200 PROTEIN"/>
    <property type="match status" value="1"/>
</dbReference>
<keyword evidence="1" id="KW-1133">Transmembrane helix</keyword>
<protein>
    <recommendedName>
        <fullName evidence="2">DUF7642 domain-containing protein</fullName>
    </recommendedName>
</protein>
<comment type="caution">
    <text evidence="3">The sequence shown here is derived from an EMBL/GenBank/DDBJ whole genome shotgun (WGS) entry which is preliminary data.</text>
</comment>
<evidence type="ECO:0000256" key="1">
    <source>
        <dbReference type="SAM" id="Phobius"/>
    </source>
</evidence>
<accession>A0AAP0F1P9</accession>
<sequence length="261" mass="29504">MFSGGIALREQDDANEFLLKDHVSEPGDDDEEFLRNRNILYSASFENLAKCHLQYDTIIWVFVSLLLFLAWGVGVLMLLYLPVRRYILQRDISSRRLYVTSDEIVYKMTRPFFLPFLGVTKIEKRLPLALVIDIIIEQGCLQSIYGLHTFRIETIARGNAAPVDELQIQGISDPGMLRKVIVTEASKCIQVAANVSLAEGQVVGRSSSMEWKATVSPRHASREGKDTVPGDLVLHKLEEVKLSVERIESLIEKKPRAFPDS</sequence>
<dbReference type="InterPro" id="IPR056059">
    <property type="entry name" value="DUF7642"/>
</dbReference>
<keyword evidence="1" id="KW-0472">Membrane</keyword>
<evidence type="ECO:0000259" key="2">
    <source>
        <dbReference type="Pfam" id="PF24649"/>
    </source>
</evidence>
<feature type="transmembrane region" description="Helical" evidence="1">
    <location>
        <begin position="58"/>
        <end position="81"/>
    </location>
</feature>
<reference evidence="3 4" key="1">
    <citation type="submission" date="2024-01" db="EMBL/GenBank/DDBJ databases">
        <title>Genome assemblies of Stephania.</title>
        <authorList>
            <person name="Yang L."/>
        </authorList>
    </citation>
    <scope>NUCLEOTIDE SEQUENCE [LARGE SCALE GENOMIC DNA]</scope>
    <source>
        <strain evidence="3">QJT</strain>
        <tissue evidence="3">Leaf</tissue>
    </source>
</reference>
<evidence type="ECO:0000313" key="4">
    <source>
        <dbReference type="Proteomes" id="UP001417504"/>
    </source>
</evidence>
<name>A0AAP0F1P9_9MAGN</name>
<gene>
    <name evidence="3" type="ORF">Sjap_020608</name>
</gene>
<dbReference type="AlphaFoldDB" id="A0AAP0F1P9"/>
<keyword evidence="1" id="KW-0812">Transmembrane</keyword>